<keyword evidence="2" id="KW-1185">Reference proteome</keyword>
<reference evidence="1" key="1">
    <citation type="submission" date="2020-11" db="EMBL/GenBank/DDBJ databases">
        <authorList>
            <consortium name="DOE Joint Genome Institute"/>
            <person name="Ahrendt S."/>
            <person name="Riley R."/>
            <person name="Andreopoulos W."/>
            <person name="Labutti K."/>
            <person name="Pangilinan J."/>
            <person name="Ruiz-Duenas F.J."/>
            <person name="Barrasa J.M."/>
            <person name="Sanchez-Garcia M."/>
            <person name="Camarero S."/>
            <person name="Miyauchi S."/>
            <person name="Serrano A."/>
            <person name="Linde D."/>
            <person name="Babiker R."/>
            <person name="Drula E."/>
            <person name="Ayuso-Fernandez I."/>
            <person name="Pacheco R."/>
            <person name="Padilla G."/>
            <person name="Ferreira P."/>
            <person name="Barriuso J."/>
            <person name="Kellner H."/>
            <person name="Castanera R."/>
            <person name="Alfaro M."/>
            <person name="Ramirez L."/>
            <person name="Pisabarro A.G."/>
            <person name="Kuo A."/>
            <person name="Tritt A."/>
            <person name="Lipzen A."/>
            <person name="He G."/>
            <person name="Yan M."/>
            <person name="Ng V."/>
            <person name="Cullen D."/>
            <person name="Martin F."/>
            <person name="Rosso M.-N."/>
            <person name="Henrissat B."/>
            <person name="Hibbett D."/>
            <person name="Martinez A.T."/>
            <person name="Grigoriev I.V."/>
        </authorList>
    </citation>
    <scope>NUCLEOTIDE SEQUENCE</scope>
    <source>
        <strain evidence="1">CIRM-BRFM 674</strain>
    </source>
</reference>
<evidence type="ECO:0000313" key="2">
    <source>
        <dbReference type="Proteomes" id="UP000807469"/>
    </source>
</evidence>
<evidence type="ECO:0008006" key="3">
    <source>
        <dbReference type="Google" id="ProtNLM"/>
    </source>
</evidence>
<protein>
    <recommendedName>
        <fullName evidence="3">Fungal-type protein kinase domain-containing protein</fullName>
    </recommendedName>
</protein>
<accession>A0A9P5YY00</accession>
<dbReference type="AlphaFoldDB" id="A0A9P5YY00"/>
<dbReference type="EMBL" id="MU155309">
    <property type="protein sequence ID" value="KAF9476045.1"/>
    <property type="molecule type" value="Genomic_DNA"/>
</dbReference>
<comment type="caution">
    <text evidence="1">The sequence shown here is derived from an EMBL/GenBank/DDBJ whole genome shotgun (WGS) entry which is preliminary data.</text>
</comment>
<dbReference type="Proteomes" id="UP000807469">
    <property type="component" value="Unassembled WGS sequence"/>
</dbReference>
<sequence>MAGVIEYPNISLISLRLLSFTILPKQAFLGRHTQVYKNVPAAIENDRSTITQYLSNDVQHRVADEGATQIHNLPQTETPINNPPVPTDDSAKIHSIACSKTRLRLETPFINIRTPKDALMVIYDLLEITRHMYLTYQPLHCNLNCSNVFSMKVTEAMISPPAGITKTGKIDNQFCSIRHLLNPSAEQYETSTLLLDFDLTYQKDRKMEVPRFQARAVRLNGPDKRLCFDRHKFYYNAPALVDLALPTYATLLPDRLARFPCEKVTATTIKFHDPQENIHKPWHHRLHHDAESAHWLLLWWAITSSPPNSPATLIGTALWIVLAGSSSDGREQLITCSTLDNRLDPVYSPLENFLSDSWKSFSEDVFWATEAPYTDSEYVHESFQRYLLNFLVDRQDEAFMNSRKHQGLQKVKPYDPSNYYQGHYGYGGHR</sequence>
<gene>
    <name evidence="1" type="ORF">BDN70DRAFT_863871</name>
</gene>
<dbReference type="OrthoDB" id="3066198at2759"/>
<proteinExistence type="predicted"/>
<organism evidence="1 2">
    <name type="scientific">Pholiota conissans</name>
    <dbReference type="NCBI Taxonomy" id="109636"/>
    <lineage>
        <taxon>Eukaryota</taxon>
        <taxon>Fungi</taxon>
        <taxon>Dikarya</taxon>
        <taxon>Basidiomycota</taxon>
        <taxon>Agaricomycotina</taxon>
        <taxon>Agaricomycetes</taxon>
        <taxon>Agaricomycetidae</taxon>
        <taxon>Agaricales</taxon>
        <taxon>Agaricineae</taxon>
        <taxon>Strophariaceae</taxon>
        <taxon>Pholiota</taxon>
    </lineage>
</organism>
<name>A0A9P5YY00_9AGAR</name>
<evidence type="ECO:0000313" key="1">
    <source>
        <dbReference type="EMBL" id="KAF9476045.1"/>
    </source>
</evidence>